<evidence type="ECO:0000256" key="4">
    <source>
        <dbReference type="ARBA" id="ARBA00022839"/>
    </source>
</evidence>
<evidence type="ECO:0000256" key="3">
    <source>
        <dbReference type="ARBA" id="ARBA00022801"/>
    </source>
</evidence>
<dbReference type="Pfam" id="PF00929">
    <property type="entry name" value="RNase_T"/>
    <property type="match status" value="1"/>
</dbReference>
<evidence type="ECO:0000259" key="5">
    <source>
        <dbReference type="SMART" id="SM00479"/>
    </source>
</evidence>
<dbReference type="GO" id="GO:0003676">
    <property type="term" value="F:nucleic acid binding"/>
    <property type="evidence" value="ECO:0007669"/>
    <property type="project" value="InterPro"/>
</dbReference>
<dbReference type="VEuPathDB" id="FungiDB:SCHCODRAFT_02631387"/>
<organism evidence="7">
    <name type="scientific">Schizophyllum commune (strain H4-8 / FGSC 9210)</name>
    <name type="common">Split gill fungus</name>
    <dbReference type="NCBI Taxonomy" id="578458"/>
    <lineage>
        <taxon>Eukaryota</taxon>
        <taxon>Fungi</taxon>
        <taxon>Dikarya</taxon>
        <taxon>Basidiomycota</taxon>
        <taxon>Agaricomycotina</taxon>
        <taxon>Agaricomycetes</taxon>
        <taxon>Agaricomycetidae</taxon>
        <taxon>Agaricales</taxon>
        <taxon>Schizophyllaceae</taxon>
        <taxon>Schizophyllum</taxon>
    </lineage>
</organism>
<dbReference type="FunFam" id="3.30.420.10:FF:000003">
    <property type="entry name" value="Oligoribonuclease"/>
    <property type="match status" value="1"/>
</dbReference>
<gene>
    <name evidence="6" type="ORF">SCHCODRAFT_57864</name>
</gene>
<keyword evidence="7" id="KW-1185">Reference proteome</keyword>
<dbReference type="EMBL" id="GL377308">
    <property type="protein sequence ID" value="EFI95285.1"/>
    <property type="molecule type" value="Genomic_DNA"/>
</dbReference>
<dbReference type="PANTHER" id="PTHR11046">
    <property type="entry name" value="OLIGORIBONUCLEASE, MITOCHONDRIAL"/>
    <property type="match status" value="1"/>
</dbReference>
<dbReference type="KEGG" id="scm:SCHCO_02631387"/>
<reference evidence="6 7" key="1">
    <citation type="journal article" date="2010" name="Nat. Biotechnol.">
        <title>Genome sequence of the model mushroom Schizophyllum commune.</title>
        <authorList>
            <person name="Ohm R.A."/>
            <person name="de Jong J.F."/>
            <person name="Lugones L.G."/>
            <person name="Aerts A."/>
            <person name="Kothe E."/>
            <person name="Stajich J.E."/>
            <person name="de Vries R.P."/>
            <person name="Record E."/>
            <person name="Levasseur A."/>
            <person name="Baker S.E."/>
            <person name="Bartholomew K.A."/>
            <person name="Coutinho P.M."/>
            <person name="Erdmann S."/>
            <person name="Fowler T.J."/>
            <person name="Gathman A.C."/>
            <person name="Lombard V."/>
            <person name="Henrissat B."/>
            <person name="Knabe N."/>
            <person name="Kuees U."/>
            <person name="Lilly W.W."/>
            <person name="Lindquist E."/>
            <person name="Lucas S."/>
            <person name="Magnuson J.K."/>
            <person name="Piumi F."/>
            <person name="Raudaskoski M."/>
            <person name="Salamov A."/>
            <person name="Schmutz J."/>
            <person name="Schwarze F.W.M.R."/>
            <person name="vanKuyk P.A."/>
            <person name="Horton J.S."/>
            <person name="Grigoriev I.V."/>
            <person name="Woesten H.A.B."/>
        </authorList>
    </citation>
    <scope>NUCLEOTIDE SEQUENCE [LARGE SCALE GENOMIC DNA]</scope>
    <source>
        <strain evidence="7">H4-8 / FGSC 9210</strain>
    </source>
</reference>
<comment type="similarity">
    <text evidence="1">Belongs to the oligoribonuclease family.</text>
</comment>
<dbReference type="InterPro" id="IPR013520">
    <property type="entry name" value="Ribonucl_H"/>
</dbReference>
<evidence type="ECO:0000313" key="6">
    <source>
        <dbReference type="EMBL" id="EFI95285.1"/>
    </source>
</evidence>
<proteinExistence type="inferred from homology"/>
<keyword evidence="4" id="KW-0269">Exonuclease</keyword>
<sequence>MAQPVANSLSPLAYDDGPIVWVDCEMTGLDHNKDKIIEIAVLITNGNLEIVDEGVEYIIRTDKSVLDGMDEWCTTQHGKSGLTAACLASPHTTSSAESAVLAYIQKWVPTQRTAVLAGNSVHVDRMFLANEMPRLVDWLHYRIIDVSSIKELARRWYPQIPVPKLSESSHRALDDIKGSIAELRWYRENIFKAVPKLKSPPPSPPRAK</sequence>
<dbReference type="NCBIfam" id="NF003765">
    <property type="entry name" value="PRK05359.1"/>
    <property type="match status" value="1"/>
</dbReference>
<dbReference type="CDD" id="cd06135">
    <property type="entry name" value="Orn"/>
    <property type="match status" value="1"/>
</dbReference>
<dbReference type="GO" id="GO:0000175">
    <property type="term" value="F:3'-5'-RNA exonuclease activity"/>
    <property type="evidence" value="ECO:0007669"/>
    <property type="project" value="InterPro"/>
</dbReference>
<evidence type="ECO:0000256" key="1">
    <source>
        <dbReference type="ARBA" id="ARBA00009921"/>
    </source>
</evidence>
<name>D8Q9U5_SCHCM</name>
<dbReference type="HOGENOM" id="CLU_064761_3_1_1"/>
<keyword evidence="3" id="KW-0378">Hydrolase</keyword>
<evidence type="ECO:0000256" key="2">
    <source>
        <dbReference type="ARBA" id="ARBA00022722"/>
    </source>
</evidence>
<dbReference type="InterPro" id="IPR022894">
    <property type="entry name" value="Oligoribonuclease"/>
</dbReference>
<dbReference type="SUPFAM" id="SSF53098">
    <property type="entry name" value="Ribonuclease H-like"/>
    <property type="match status" value="1"/>
</dbReference>
<dbReference type="AlphaFoldDB" id="D8Q9U5"/>
<dbReference type="STRING" id="578458.D8Q9U5"/>
<dbReference type="Proteomes" id="UP000007431">
    <property type="component" value="Unassembled WGS sequence"/>
</dbReference>
<dbReference type="OMA" id="AFFHYRN"/>
<dbReference type="eggNOG" id="KOG3242">
    <property type="taxonomic scope" value="Eukaryota"/>
</dbReference>
<dbReference type="Gene3D" id="3.30.420.10">
    <property type="entry name" value="Ribonuclease H-like superfamily/Ribonuclease H"/>
    <property type="match status" value="1"/>
</dbReference>
<protein>
    <recommendedName>
        <fullName evidence="5">Exonuclease domain-containing protein</fullName>
    </recommendedName>
</protein>
<dbReference type="InParanoid" id="D8Q9U5"/>
<dbReference type="OrthoDB" id="270189at2759"/>
<dbReference type="SMART" id="SM00479">
    <property type="entry name" value="EXOIII"/>
    <property type="match status" value="1"/>
</dbReference>
<dbReference type="FunCoup" id="D8Q9U5">
    <property type="interactions" value="508"/>
</dbReference>
<dbReference type="GO" id="GO:0005739">
    <property type="term" value="C:mitochondrion"/>
    <property type="evidence" value="ECO:0007669"/>
    <property type="project" value="TreeGrafter"/>
</dbReference>
<dbReference type="InterPro" id="IPR036397">
    <property type="entry name" value="RNaseH_sf"/>
</dbReference>
<accession>D8Q9U5</accession>
<dbReference type="GeneID" id="9588481"/>
<keyword evidence="2" id="KW-0540">Nuclease</keyword>
<feature type="domain" description="Exonuclease" evidence="5">
    <location>
        <begin position="18"/>
        <end position="192"/>
    </location>
</feature>
<dbReference type="PANTHER" id="PTHR11046:SF0">
    <property type="entry name" value="OLIGORIBONUCLEASE, MITOCHONDRIAL"/>
    <property type="match status" value="1"/>
</dbReference>
<evidence type="ECO:0000313" key="7">
    <source>
        <dbReference type="Proteomes" id="UP000007431"/>
    </source>
</evidence>
<dbReference type="RefSeq" id="XP_003030188.1">
    <property type="nucleotide sequence ID" value="XM_003030142.1"/>
</dbReference>
<dbReference type="InterPro" id="IPR012337">
    <property type="entry name" value="RNaseH-like_sf"/>
</dbReference>